<comment type="caution">
    <text evidence="1">The sequence shown here is derived from an EMBL/GenBank/DDBJ whole genome shotgun (WGS) entry which is preliminary data.</text>
</comment>
<dbReference type="PANTHER" id="PTHR36849">
    <property type="entry name" value="CYTOPLASMIC PROTEIN-RELATED"/>
    <property type="match status" value="1"/>
</dbReference>
<organism evidence="1 2">
    <name type="scientific">Pseudomonas cavernicola</name>
    <dbReference type="NCBI Taxonomy" id="2320866"/>
    <lineage>
        <taxon>Bacteria</taxon>
        <taxon>Pseudomonadati</taxon>
        <taxon>Pseudomonadota</taxon>
        <taxon>Gammaproteobacteria</taxon>
        <taxon>Pseudomonadales</taxon>
        <taxon>Pseudomonadaceae</taxon>
        <taxon>Pseudomonas</taxon>
    </lineage>
</organism>
<dbReference type="InterPro" id="IPR052552">
    <property type="entry name" value="YeaO-like"/>
</dbReference>
<keyword evidence="2" id="KW-1185">Reference proteome</keyword>
<evidence type="ECO:0000313" key="2">
    <source>
        <dbReference type="Proteomes" id="UP000284021"/>
    </source>
</evidence>
<reference evidence="1 2" key="1">
    <citation type="submission" date="2018-09" db="EMBL/GenBank/DDBJ databases">
        <authorList>
            <person name="Zhu H."/>
        </authorList>
    </citation>
    <scope>NUCLEOTIDE SEQUENCE [LARGE SCALE GENOMIC DNA]</scope>
    <source>
        <strain evidence="1 2">K1S02-6</strain>
    </source>
</reference>
<accession>A0A418XNS3</accession>
<dbReference type="EMBL" id="QYUR01000002">
    <property type="protein sequence ID" value="RJG14086.1"/>
    <property type="molecule type" value="Genomic_DNA"/>
</dbReference>
<evidence type="ECO:0000313" key="1">
    <source>
        <dbReference type="EMBL" id="RJG14086.1"/>
    </source>
</evidence>
<gene>
    <name evidence="1" type="ORF">D3879_13000</name>
</gene>
<dbReference type="Proteomes" id="UP000284021">
    <property type="component" value="Unassembled WGS sequence"/>
</dbReference>
<sequence>MIQCKRVYTAPASEDGFRVLVDRLWPRGCMKESLALDAWLRELAPSTELRKSFCHEAERFDEFRVLYRAELTAQPQHWWGLLEKAEQGTLTLLFAARDEQQNNARVLAQCCSLKRCAPELPSPVYGRGAGGEGK</sequence>
<proteinExistence type="predicted"/>
<dbReference type="Pfam" id="PF22752">
    <property type="entry name" value="DUF488-N3i"/>
    <property type="match status" value="1"/>
</dbReference>
<dbReference type="RefSeq" id="WP_119954638.1">
    <property type="nucleotide sequence ID" value="NZ_QYUR01000002.1"/>
</dbReference>
<protein>
    <submittedName>
        <fullName evidence="1">DUF488 domain-containing protein</fullName>
    </submittedName>
</protein>
<dbReference type="AlphaFoldDB" id="A0A418XNS3"/>
<dbReference type="OrthoDB" id="9790745at2"/>
<dbReference type="PANTHER" id="PTHR36849:SF1">
    <property type="entry name" value="CYTOPLASMIC PROTEIN"/>
    <property type="match status" value="1"/>
</dbReference>
<name>A0A418XNS3_9PSED</name>